<dbReference type="PROSITE" id="PS00641">
    <property type="entry name" value="COMPLEX1_75K_1"/>
    <property type="match status" value="1"/>
</dbReference>
<dbReference type="GO" id="GO:0042773">
    <property type="term" value="P:ATP synthesis coupled electron transport"/>
    <property type="evidence" value="ECO:0007669"/>
    <property type="project" value="InterPro"/>
</dbReference>
<name>X1HYW5_9ZZZZ</name>
<comment type="caution">
    <text evidence="2">The sequence shown here is derived from an EMBL/GenBank/DDBJ whole genome shotgun (WGS) entry which is preliminary data.</text>
</comment>
<feature type="domain" description="2Fe-2S ferredoxin-type" evidence="1">
    <location>
        <begin position="3"/>
        <end position="81"/>
    </location>
</feature>
<dbReference type="EMBL" id="BARU01027588">
    <property type="protein sequence ID" value="GAH75356.1"/>
    <property type="molecule type" value="Genomic_DNA"/>
</dbReference>
<dbReference type="SUPFAM" id="SSF54292">
    <property type="entry name" value="2Fe-2S ferredoxin-like"/>
    <property type="match status" value="1"/>
</dbReference>
<accession>X1HYW5</accession>
<dbReference type="CDD" id="cd00207">
    <property type="entry name" value="fer2"/>
    <property type="match status" value="1"/>
</dbReference>
<evidence type="ECO:0000259" key="1">
    <source>
        <dbReference type="PROSITE" id="PS51085"/>
    </source>
</evidence>
<dbReference type="Gene3D" id="3.10.20.740">
    <property type="match status" value="1"/>
</dbReference>
<dbReference type="AlphaFoldDB" id="X1HYW5"/>
<gene>
    <name evidence="2" type="ORF">S03H2_44151</name>
</gene>
<dbReference type="InterPro" id="IPR000283">
    <property type="entry name" value="NADH_UbQ_OxRdtase_75kDa_su_CS"/>
</dbReference>
<dbReference type="InterPro" id="IPR001041">
    <property type="entry name" value="2Fe-2S_ferredoxin-type"/>
</dbReference>
<organism evidence="2">
    <name type="scientific">marine sediment metagenome</name>
    <dbReference type="NCBI Taxonomy" id="412755"/>
    <lineage>
        <taxon>unclassified sequences</taxon>
        <taxon>metagenomes</taxon>
        <taxon>ecological metagenomes</taxon>
    </lineage>
</organism>
<proteinExistence type="predicted"/>
<protein>
    <recommendedName>
        <fullName evidence="1">2Fe-2S ferredoxin-type domain-containing protein</fullName>
    </recommendedName>
</protein>
<evidence type="ECO:0000313" key="2">
    <source>
        <dbReference type="EMBL" id="GAH75356.1"/>
    </source>
</evidence>
<sequence>MEKKITLTINGSQVSGREGMTILEVAKENGIDIPTLCYIEGLPPVGACRLCVVEVEGSRTLVGSCHTPITEGMVIYTHSPK</sequence>
<feature type="non-terminal residue" evidence="2">
    <location>
        <position position="81"/>
    </location>
</feature>
<dbReference type="GO" id="GO:0051536">
    <property type="term" value="F:iron-sulfur cluster binding"/>
    <property type="evidence" value="ECO:0007669"/>
    <property type="project" value="InterPro"/>
</dbReference>
<dbReference type="Pfam" id="PF13510">
    <property type="entry name" value="Fer2_4"/>
    <property type="match status" value="1"/>
</dbReference>
<reference evidence="2" key="1">
    <citation type="journal article" date="2014" name="Front. Microbiol.">
        <title>High frequency of phylogenetically diverse reductive dehalogenase-homologous genes in deep subseafloor sedimentary metagenomes.</title>
        <authorList>
            <person name="Kawai M."/>
            <person name="Futagami T."/>
            <person name="Toyoda A."/>
            <person name="Takaki Y."/>
            <person name="Nishi S."/>
            <person name="Hori S."/>
            <person name="Arai W."/>
            <person name="Tsubouchi T."/>
            <person name="Morono Y."/>
            <person name="Uchiyama I."/>
            <person name="Ito T."/>
            <person name="Fujiyama A."/>
            <person name="Inagaki F."/>
            <person name="Takami H."/>
        </authorList>
    </citation>
    <scope>NUCLEOTIDE SEQUENCE</scope>
    <source>
        <strain evidence="2">Expedition CK06-06</strain>
    </source>
</reference>
<dbReference type="PROSITE" id="PS51085">
    <property type="entry name" value="2FE2S_FER_2"/>
    <property type="match status" value="1"/>
</dbReference>
<dbReference type="InterPro" id="IPR036010">
    <property type="entry name" value="2Fe-2S_ferredoxin-like_sf"/>
</dbReference>
<dbReference type="GO" id="GO:0008137">
    <property type="term" value="F:NADH dehydrogenase (ubiquinone) activity"/>
    <property type="evidence" value="ECO:0007669"/>
    <property type="project" value="InterPro"/>
</dbReference>
<dbReference type="GO" id="GO:0016020">
    <property type="term" value="C:membrane"/>
    <property type="evidence" value="ECO:0007669"/>
    <property type="project" value="InterPro"/>
</dbReference>